<name>A0ABW2QW79_9BURK</name>
<protein>
    <submittedName>
        <fullName evidence="1">Uncharacterized protein</fullName>
    </submittedName>
</protein>
<reference evidence="2" key="1">
    <citation type="journal article" date="2019" name="Int. J. Syst. Evol. Microbiol.">
        <title>The Global Catalogue of Microorganisms (GCM) 10K type strain sequencing project: providing services to taxonomists for standard genome sequencing and annotation.</title>
        <authorList>
            <consortium name="The Broad Institute Genomics Platform"/>
            <consortium name="The Broad Institute Genome Sequencing Center for Infectious Disease"/>
            <person name="Wu L."/>
            <person name="Ma J."/>
        </authorList>
    </citation>
    <scope>NUCLEOTIDE SEQUENCE [LARGE SCALE GENOMIC DNA]</scope>
    <source>
        <strain evidence="2">CGMCC 1.12371</strain>
    </source>
</reference>
<sequence length="117" mass="12344">MSLEFQALKFLQANAAHRHVDNLLLGGRAWCPVAAPLICETLGEGAGGDTRTDTAAIAVEDDSPRTPTQSVADMRLIEPKNNSCWKSTSLSGCLRNSSGSGLRLKMADSAVTGLPTM</sequence>
<comment type="caution">
    <text evidence="1">The sequence shown here is derived from an EMBL/GenBank/DDBJ whole genome shotgun (WGS) entry which is preliminary data.</text>
</comment>
<proteinExistence type="predicted"/>
<evidence type="ECO:0000313" key="2">
    <source>
        <dbReference type="Proteomes" id="UP001596501"/>
    </source>
</evidence>
<organism evidence="1 2">
    <name type="scientific">Hydrogenophaga atypica</name>
    <dbReference type="NCBI Taxonomy" id="249409"/>
    <lineage>
        <taxon>Bacteria</taxon>
        <taxon>Pseudomonadati</taxon>
        <taxon>Pseudomonadota</taxon>
        <taxon>Betaproteobacteria</taxon>
        <taxon>Burkholderiales</taxon>
        <taxon>Comamonadaceae</taxon>
        <taxon>Hydrogenophaga</taxon>
    </lineage>
</organism>
<dbReference type="Proteomes" id="UP001596501">
    <property type="component" value="Unassembled WGS sequence"/>
</dbReference>
<evidence type="ECO:0000313" key="1">
    <source>
        <dbReference type="EMBL" id="MFC7411593.1"/>
    </source>
</evidence>
<dbReference type="EMBL" id="JBHTCA010000037">
    <property type="protein sequence ID" value="MFC7411593.1"/>
    <property type="molecule type" value="Genomic_DNA"/>
</dbReference>
<gene>
    <name evidence="1" type="ORF">ACFQPB_22290</name>
</gene>
<accession>A0ABW2QW79</accession>
<keyword evidence="2" id="KW-1185">Reference proteome</keyword>